<dbReference type="EMBL" id="JAIVFP010000001">
    <property type="protein sequence ID" value="MCI4683853.1"/>
    <property type="molecule type" value="Genomic_DNA"/>
</dbReference>
<keyword evidence="1" id="KW-0732">Signal</keyword>
<dbReference type="Proteomes" id="UP001139104">
    <property type="component" value="Unassembled WGS sequence"/>
</dbReference>
<dbReference type="PANTHER" id="PTHR39332:SF7">
    <property type="entry name" value="SRPBCC FAMILY PROTEIN"/>
    <property type="match status" value="1"/>
</dbReference>
<comment type="caution">
    <text evidence="2">The sequence shown here is derived from an EMBL/GenBank/DDBJ whole genome shotgun (WGS) entry which is preliminary data.</text>
</comment>
<dbReference type="Gene3D" id="3.30.530.20">
    <property type="match status" value="1"/>
</dbReference>
<protein>
    <submittedName>
        <fullName evidence="2">SRPBCC family protein</fullName>
    </submittedName>
</protein>
<dbReference type="PANTHER" id="PTHR39332">
    <property type="entry name" value="BLL4707 PROTEIN"/>
    <property type="match status" value="1"/>
</dbReference>
<feature type="signal peptide" evidence="1">
    <location>
        <begin position="1"/>
        <end position="20"/>
    </location>
</feature>
<organism evidence="2 3">
    <name type="scientific">Candidatus Rhodoblastus alkanivorans</name>
    <dbReference type="NCBI Taxonomy" id="2954117"/>
    <lineage>
        <taxon>Bacteria</taxon>
        <taxon>Pseudomonadati</taxon>
        <taxon>Pseudomonadota</taxon>
        <taxon>Alphaproteobacteria</taxon>
        <taxon>Hyphomicrobiales</taxon>
        <taxon>Rhodoblastaceae</taxon>
        <taxon>Rhodoblastus</taxon>
    </lineage>
</organism>
<dbReference type="SUPFAM" id="SSF55961">
    <property type="entry name" value="Bet v1-like"/>
    <property type="match status" value="1"/>
</dbReference>
<evidence type="ECO:0000313" key="2">
    <source>
        <dbReference type="EMBL" id="MCI4683853.1"/>
    </source>
</evidence>
<dbReference type="CDD" id="cd07821">
    <property type="entry name" value="PYR_PYL_RCAR_like"/>
    <property type="match status" value="1"/>
</dbReference>
<proteinExistence type="predicted"/>
<feature type="chain" id="PRO_5046427539" evidence="1">
    <location>
        <begin position="21"/>
        <end position="166"/>
    </location>
</feature>
<name>A0ABS9Z898_9HYPH</name>
<reference evidence="2" key="1">
    <citation type="journal article" date="2022" name="ISME J.">
        <title>Identification of active gaseous-alkane degraders at natural gas seeps.</title>
        <authorList>
            <person name="Farhan Ul Haque M."/>
            <person name="Hernandez M."/>
            <person name="Crombie A.T."/>
            <person name="Murrell J.C."/>
        </authorList>
    </citation>
    <scope>NUCLEOTIDE SEQUENCE</scope>
    <source>
        <strain evidence="2">PC2</strain>
    </source>
</reference>
<dbReference type="InterPro" id="IPR023393">
    <property type="entry name" value="START-like_dom_sf"/>
</dbReference>
<sequence length="166" mass="17570">MIRLTIAAAVLALGGLAAQAAPIVKVSESVKVAAAPAQVWEKIGHFSNLTWHPAIKSSEASEADKPGSQRRLDLGGPILWEQLVVYRPAAHSYTYKILDNGTNQKVLPVMHYISSIVVKPDGKGSEVVWSSTFTPAPGTTADAAHKAIAGVYRAGLDALAKDFAKN</sequence>
<dbReference type="RefSeq" id="WP_243067777.1">
    <property type="nucleotide sequence ID" value="NZ_JAIVFK010000006.1"/>
</dbReference>
<dbReference type="Pfam" id="PF10604">
    <property type="entry name" value="Polyketide_cyc2"/>
    <property type="match status" value="1"/>
</dbReference>
<keyword evidence="3" id="KW-1185">Reference proteome</keyword>
<accession>A0ABS9Z898</accession>
<evidence type="ECO:0000256" key="1">
    <source>
        <dbReference type="SAM" id="SignalP"/>
    </source>
</evidence>
<dbReference type="InterPro" id="IPR019587">
    <property type="entry name" value="Polyketide_cyclase/dehydratase"/>
</dbReference>
<evidence type="ECO:0000313" key="3">
    <source>
        <dbReference type="Proteomes" id="UP001139104"/>
    </source>
</evidence>
<gene>
    <name evidence="2" type="ORF">K2U94_13945</name>
</gene>